<keyword evidence="3" id="KW-0904">Protein phosphatase</keyword>
<dbReference type="EMBL" id="JASNQZ010000006">
    <property type="protein sequence ID" value="KAL0956013.1"/>
    <property type="molecule type" value="Genomic_DNA"/>
</dbReference>
<evidence type="ECO:0000313" key="9">
    <source>
        <dbReference type="Proteomes" id="UP001556367"/>
    </source>
</evidence>
<accession>A0ABR3JJS3</accession>
<evidence type="ECO:0008006" key="10">
    <source>
        <dbReference type="Google" id="ProtNLM"/>
    </source>
</evidence>
<name>A0ABR3JJS3_9AGAR</name>
<feature type="domain" description="Tyrosine specific protein phosphatases" evidence="7">
    <location>
        <begin position="92"/>
        <end position="151"/>
    </location>
</feature>
<dbReference type="InterPro" id="IPR020422">
    <property type="entry name" value="TYR_PHOSPHATASE_DUAL_dom"/>
</dbReference>
<dbReference type="Proteomes" id="UP001556367">
    <property type="component" value="Unassembled WGS sequence"/>
</dbReference>
<comment type="similarity">
    <text evidence="1">Belongs to the protein-tyrosine phosphatase family. Non-receptor class dual specificity subfamily.</text>
</comment>
<reference evidence="9" key="1">
    <citation type="submission" date="2024-06" db="EMBL/GenBank/DDBJ databases">
        <title>Multi-omics analyses provide insights into the biosynthesis of the anticancer antibiotic pleurotin in Hohenbuehelia grisea.</title>
        <authorList>
            <person name="Weaver J.A."/>
            <person name="Alberti F."/>
        </authorList>
    </citation>
    <scope>NUCLEOTIDE SEQUENCE [LARGE SCALE GENOMIC DNA]</scope>
    <source>
        <strain evidence="9">T-177</strain>
    </source>
</reference>
<evidence type="ECO:0000256" key="4">
    <source>
        <dbReference type="ARBA" id="ARBA00047761"/>
    </source>
</evidence>
<evidence type="ECO:0000259" key="7">
    <source>
        <dbReference type="PROSITE" id="PS50056"/>
    </source>
</evidence>
<evidence type="ECO:0000313" key="8">
    <source>
        <dbReference type="EMBL" id="KAL0956013.1"/>
    </source>
</evidence>
<protein>
    <recommendedName>
        <fullName evidence="10">Protein-tyrosine-phosphatase</fullName>
    </recommendedName>
</protein>
<comment type="catalytic activity">
    <reaction evidence="5">
        <text>O-phospho-L-threonyl-[protein] + H2O = L-threonyl-[protein] + phosphate</text>
        <dbReference type="Rhea" id="RHEA:47004"/>
        <dbReference type="Rhea" id="RHEA-COMP:11060"/>
        <dbReference type="Rhea" id="RHEA-COMP:11605"/>
        <dbReference type="ChEBI" id="CHEBI:15377"/>
        <dbReference type="ChEBI" id="CHEBI:30013"/>
        <dbReference type="ChEBI" id="CHEBI:43474"/>
        <dbReference type="ChEBI" id="CHEBI:61977"/>
        <dbReference type="EC" id="3.1.3.16"/>
    </reaction>
</comment>
<organism evidence="8 9">
    <name type="scientific">Hohenbuehelia grisea</name>
    <dbReference type="NCBI Taxonomy" id="104357"/>
    <lineage>
        <taxon>Eukaryota</taxon>
        <taxon>Fungi</taxon>
        <taxon>Dikarya</taxon>
        <taxon>Basidiomycota</taxon>
        <taxon>Agaricomycotina</taxon>
        <taxon>Agaricomycetes</taxon>
        <taxon>Agaricomycetidae</taxon>
        <taxon>Agaricales</taxon>
        <taxon>Pleurotineae</taxon>
        <taxon>Pleurotaceae</taxon>
        <taxon>Hohenbuehelia</taxon>
    </lineage>
</organism>
<evidence type="ECO:0000256" key="1">
    <source>
        <dbReference type="ARBA" id="ARBA00008601"/>
    </source>
</evidence>
<evidence type="ECO:0000256" key="3">
    <source>
        <dbReference type="ARBA" id="ARBA00022912"/>
    </source>
</evidence>
<dbReference type="SMART" id="SM00195">
    <property type="entry name" value="DSPc"/>
    <property type="match status" value="1"/>
</dbReference>
<dbReference type="InterPro" id="IPR016130">
    <property type="entry name" value="Tyr_Pase_AS"/>
</dbReference>
<gene>
    <name evidence="8" type="ORF">HGRIS_002188</name>
</gene>
<dbReference type="SUPFAM" id="SSF52799">
    <property type="entry name" value="(Phosphotyrosine protein) phosphatases II"/>
    <property type="match status" value="1"/>
</dbReference>
<dbReference type="PANTHER" id="PTHR45948:SF2">
    <property type="entry name" value="DUAL SPECIFICITY PROTEIN PHOSPHATASE"/>
    <property type="match status" value="1"/>
</dbReference>
<sequence length="215" mass="23792">MLSFPAQPWQSAKKVATLENSRRSFAATISSITPRLYLSGYMPASNAEQLTEQGITHVVSVLNLVPDIPPCIPDGHQLHIRVEDRGDEDIAAHFELAIKFIRSSLEENETNKVLVHCVMGVSRSATIVCAYLIATTGMNAIDSIEFVQTRRRIVCPNLGFRCQLELHAAKYGKAEVVAPVNWSKRVSSRLAGQFQSLKTSMARPSLEEVKGRTRS</sequence>
<comment type="caution">
    <text evidence="8">The sequence shown here is derived from an EMBL/GenBank/DDBJ whole genome shotgun (WGS) entry which is preliminary data.</text>
</comment>
<dbReference type="PROSITE" id="PS50056">
    <property type="entry name" value="TYR_PHOSPHATASE_2"/>
    <property type="match status" value="1"/>
</dbReference>
<dbReference type="InterPro" id="IPR029021">
    <property type="entry name" value="Prot-tyrosine_phosphatase-like"/>
</dbReference>
<dbReference type="Pfam" id="PF00782">
    <property type="entry name" value="DSPc"/>
    <property type="match status" value="1"/>
</dbReference>
<keyword evidence="9" id="KW-1185">Reference proteome</keyword>
<keyword evidence="2" id="KW-0378">Hydrolase</keyword>
<dbReference type="PANTHER" id="PTHR45948">
    <property type="entry name" value="DUAL SPECIFICITY PROTEIN PHOSPHATASE DDB_G0269404-RELATED"/>
    <property type="match status" value="1"/>
</dbReference>
<comment type="catalytic activity">
    <reaction evidence="4">
        <text>O-phospho-L-seryl-[protein] + H2O = L-seryl-[protein] + phosphate</text>
        <dbReference type="Rhea" id="RHEA:20629"/>
        <dbReference type="Rhea" id="RHEA-COMP:9863"/>
        <dbReference type="Rhea" id="RHEA-COMP:11604"/>
        <dbReference type="ChEBI" id="CHEBI:15377"/>
        <dbReference type="ChEBI" id="CHEBI:29999"/>
        <dbReference type="ChEBI" id="CHEBI:43474"/>
        <dbReference type="ChEBI" id="CHEBI:83421"/>
        <dbReference type="EC" id="3.1.3.16"/>
    </reaction>
</comment>
<feature type="domain" description="Tyrosine-protein phosphatase" evidence="6">
    <location>
        <begin position="28"/>
        <end position="173"/>
    </location>
</feature>
<evidence type="ECO:0000259" key="6">
    <source>
        <dbReference type="PROSITE" id="PS50054"/>
    </source>
</evidence>
<dbReference type="InterPro" id="IPR000387">
    <property type="entry name" value="Tyr_Pase_dom"/>
</dbReference>
<evidence type="ECO:0000256" key="5">
    <source>
        <dbReference type="ARBA" id="ARBA00048336"/>
    </source>
</evidence>
<dbReference type="CDD" id="cd14498">
    <property type="entry name" value="DSP"/>
    <property type="match status" value="1"/>
</dbReference>
<proteinExistence type="inferred from homology"/>
<dbReference type="PROSITE" id="PS00383">
    <property type="entry name" value="TYR_PHOSPHATASE_1"/>
    <property type="match status" value="1"/>
</dbReference>
<dbReference type="PROSITE" id="PS50054">
    <property type="entry name" value="TYR_PHOSPHATASE_DUAL"/>
    <property type="match status" value="1"/>
</dbReference>
<dbReference type="Gene3D" id="3.90.190.10">
    <property type="entry name" value="Protein tyrosine phosphatase superfamily"/>
    <property type="match status" value="1"/>
</dbReference>
<dbReference type="InterPro" id="IPR000340">
    <property type="entry name" value="Dual-sp_phosphatase_cat-dom"/>
</dbReference>
<evidence type="ECO:0000256" key="2">
    <source>
        <dbReference type="ARBA" id="ARBA00022801"/>
    </source>
</evidence>